<dbReference type="InterPro" id="IPR011989">
    <property type="entry name" value="ARM-like"/>
</dbReference>
<name>A0A4U5NFQ1_STECR</name>
<keyword evidence="5" id="KW-0653">Protein transport</keyword>
<evidence type="ECO:0000313" key="6">
    <source>
        <dbReference type="EMBL" id="TKR81889.1"/>
    </source>
</evidence>
<evidence type="ECO:0000256" key="4">
    <source>
        <dbReference type="ARBA" id="ARBA00022737"/>
    </source>
</evidence>
<dbReference type="GO" id="GO:0005634">
    <property type="term" value="C:nucleus"/>
    <property type="evidence" value="ECO:0007669"/>
    <property type="project" value="UniProtKB-SubCell"/>
</dbReference>
<keyword evidence="7" id="KW-1185">Reference proteome</keyword>
<dbReference type="PANTHER" id="PTHR10527">
    <property type="entry name" value="IMPORTIN BETA"/>
    <property type="match status" value="1"/>
</dbReference>
<accession>A0A4U5NFQ1</accession>
<evidence type="ECO:0000256" key="5">
    <source>
        <dbReference type="ARBA" id="ARBA00022927"/>
    </source>
</evidence>
<dbReference type="AlphaFoldDB" id="A0A4U5NFQ1"/>
<reference evidence="6 7" key="1">
    <citation type="journal article" date="2015" name="Genome Biol.">
        <title>Comparative genomics of Steinernema reveals deeply conserved gene regulatory networks.</title>
        <authorList>
            <person name="Dillman A.R."/>
            <person name="Macchietto M."/>
            <person name="Porter C.F."/>
            <person name="Rogers A."/>
            <person name="Williams B."/>
            <person name="Antoshechkin I."/>
            <person name="Lee M.M."/>
            <person name="Goodwin Z."/>
            <person name="Lu X."/>
            <person name="Lewis E.E."/>
            <person name="Goodrich-Blair H."/>
            <person name="Stock S.P."/>
            <person name="Adams B.J."/>
            <person name="Sternberg P.W."/>
            <person name="Mortazavi A."/>
        </authorList>
    </citation>
    <scope>NUCLEOTIDE SEQUENCE [LARGE SCALE GENOMIC DNA]</scope>
    <source>
        <strain evidence="6 7">ALL</strain>
    </source>
</reference>
<dbReference type="Pfam" id="PF18808">
    <property type="entry name" value="Importin_rep_4"/>
    <property type="match status" value="1"/>
</dbReference>
<evidence type="ECO:0000256" key="3">
    <source>
        <dbReference type="ARBA" id="ARBA00022490"/>
    </source>
</evidence>
<comment type="caution">
    <text evidence="6">The sequence shown here is derived from an EMBL/GenBank/DDBJ whole genome shotgun (WGS) entry which is preliminary data.</text>
</comment>
<keyword evidence="2" id="KW-0813">Transport</keyword>
<dbReference type="GO" id="GO:0006606">
    <property type="term" value="P:protein import into nucleus"/>
    <property type="evidence" value="ECO:0007669"/>
    <property type="project" value="InterPro"/>
</dbReference>
<sequence length="231" mass="26198">MELMVSICEGMPKYMRKHGKQYIPEILNKCLLLMSQLDDETEEWLVCDDADAEDDEETAGVGETALDRVACALGGKVCLNHFIDLVQPMLANKDQWKVRHAAIMGFSTVGEGLKRQMEPMIKQVIEEILPYVEDPHPRVKYAACNASVRCRLTSLRHCRSCAMRRSSPRFCRSWKSSRCPVSPPTLELPWSTSAKIAPSPSSRSTSRSSCTSLSWFSRKRSSCWTTERRSF</sequence>
<evidence type="ECO:0000313" key="7">
    <source>
        <dbReference type="Proteomes" id="UP000298663"/>
    </source>
</evidence>
<dbReference type="InterPro" id="IPR040122">
    <property type="entry name" value="Importin_beta"/>
</dbReference>
<dbReference type="SUPFAM" id="SSF48371">
    <property type="entry name" value="ARM repeat"/>
    <property type="match status" value="1"/>
</dbReference>
<proteinExistence type="predicted"/>
<comment type="subcellular location">
    <subcellularLocation>
        <location evidence="1">Cytoplasm</location>
    </subcellularLocation>
</comment>
<reference evidence="6 7" key="2">
    <citation type="journal article" date="2019" name="G3 (Bethesda)">
        <title>Hybrid Assembly of the Genome of the Entomopathogenic Nematode Steinernema carpocapsae Identifies the X-Chromosome.</title>
        <authorList>
            <person name="Serra L."/>
            <person name="Macchietto M."/>
            <person name="Macias-Munoz A."/>
            <person name="McGill C.J."/>
            <person name="Rodriguez I.M."/>
            <person name="Rodriguez B."/>
            <person name="Murad R."/>
            <person name="Mortazavi A."/>
        </authorList>
    </citation>
    <scope>NUCLEOTIDE SEQUENCE [LARGE SCALE GENOMIC DNA]</scope>
    <source>
        <strain evidence="6 7">ALL</strain>
    </source>
</reference>
<dbReference type="OrthoDB" id="543373at2759"/>
<protein>
    <recommendedName>
        <fullName evidence="8">TOG domain-containing protein</fullName>
    </recommendedName>
</protein>
<evidence type="ECO:0008006" key="8">
    <source>
        <dbReference type="Google" id="ProtNLM"/>
    </source>
</evidence>
<evidence type="ECO:0000256" key="2">
    <source>
        <dbReference type="ARBA" id="ARBA00022448"/>
    </source>
</evidence>
<keyword evidence="4" id="KW-0677">Repeat</keyword>
<dbReference type="InterPro" id="IPR041653">
    <property type="entry name" value="Importin_rep_4"/>
</dbReference>
<dbReference type="Pfam" id="PF13513">
    <property type="entry name" value="HEAT_EZ"/>
    <property type="match status" value="1"/>
</dbReference>
<dbReference type="Gene3D" id="1.25.10.10">
    <property type="entry name" value="Leucine-rich Repeat Variant"/>
    <property type="match status" value="1"/>
</dbReference>
<evidence type="ECO:0000256" key="1">
    <source>
        <dbReference type="ARBA" id="ARBA00004496"/>
    </source>
</evidence>
<dbReference type="Proteomes" id="UP000298663">
    <property type="component" value="Unassembled WGS sequence"/>
</dbReference>
<keyword evidence="3" id="KW-0963">Cytoplasm</keyword>
<dbReference type="InterPro" id="IPR016024">
    <property type="entry name" value="ARM-type_fold"/>
</dbReference>
<dbReference type="EMBL" id="AZBU02000004">
    <property type="protein sequence ID" value="TKR81889.1"/>
    <property type="molecule type" value="Genomic_DNA"/>
</dbReference>
<organism evidence="6 7">
    <name type="scientific">Steinernema carpocapsae</name>
    <name type="common">Entomopathogenic nematode</name>
    <dbReference type="NCBI Taxonomy" id="34508"/>
    <lineage>
        <taxon>Eukaryota</taxon>
        <taxon>Metazoa</taxon>
        <taxon>Ecdysozoa</taxon>
        <taxon>Nematoda</taxon>
        <taxon>Chromadorea</taxon>
        <taxon>Rhabditida</taxon>
        <taxon>Tylenchina</taxon>
        <taxon>Panagrolaimomorpha</taxon>
        <taxon>Strongyloidoidea</taxon>
        <taxon>Steinernematidae</taxon>
        <taxon>Steinernema</taxon>
    </lineage>
</organism>
<gene>
    <name evidence="6" type="ORF">L596_015689</name>
</gene>
<dbReference type="GO" id="GO:0005737">
    <property type="term" value="C:cytoplasm"/>
    <property type="evidence" value="ECO:0007669"/>
    <property type="project" value="UniProtKB-SubCell"/>
</dbReference>
<dbReference type="STRING" id="34508.A0A4U5NFQ1"/>